<feature type="transmembrane region" description="Helical" evidence="5">
    <location>
        <begin position="276"/>
        <end position="293"/>
    </location>
</feature>
<dbReference type="PANTHER" id="PTHR11048:SF5">
    <property type="entry name" value="DECAPRENYL-PHOSPHATE PHOSPHORIBOSYLTRANSFERASE"/>
    <property type="match status" value="1"/>
</dbReference>
<feature type="transmembrane region" description="Helical" evidence="5">
    <location>
        <begin position="193"/>
        <end position="209"/>
    </location>
</feature>
<dbReference type="InterPro" id="IPR039653">
    <property type="entry name" value="Prenyltransferase"/>
</dbReference>
<dbReference type="Pfam" id="PF01040">
    <property type="entry name" value="UbiA"/>
    <property type="match status" value="1"/>
</dbReference>
<dbReference type="NCBIfam" id="NF008977">
    <property type="entry name" value="PRK12324.1-2"/>
    <property type="match status" value="1"/>
</dbReference>
<gene>
    <name evidence="6" type="ORF">AVDCRST_MAG77-4983</name>
</gene>
<evidence type="ECO:0000313" key="6">
    <source>
        <dbReference type="EMBL" id="CAA9293719.1"/>
    </source>
</evidence>
<evidence type="ECO:0000256" key="5">
    <source>
        <dbReference type="SAM" id="Phobius"/>
    </source>
</evidence>
<dbReference type="AlphaFoldDB" id="A0A6J4K338"/>
<reference evidence="6" key="1">
    <citation type="submission" date="2020-02" db="EMBL/GenBank/DDBJ databases">
        <authorList>
            <person name="Meier V. D."/>
        </authorList>
    </citation>
    <scope>NUCLEOTIDE SEQUENCE</scope>
    <source>
        <strain evidence="6">AVDCRST_MAG77</strain>
    </source>
</reference>
<dbReference type="GO" id="GO:0009247">
    <property type="term" value="P:glycolipid biosynthetic process"/>
    <property type="evidence" value="ECO:0007669"/>
    <property type="project" value="TreeGrafter"/>
</dbReference>
<name>A0A6J4K338_9CHLR</name>
<proteinExistence type="predicted"/>
<dbReference type="NCBIfam" id="NF008978">
    <property type="entry name" value="PRK12324.1-4"/>
    <property type="match status" value="1"/>
</dbReference>
<keyword evidence="3 5" id="KW-1133">Transmembrane helix</keyword>
<dbReference type="InterPro" id="IPR000537">
    <property type="entry name" value="UbiA_prenyltransferase"/>
</dbReference>
<dbReference type="EMBL" id="CADCTC010000261">
    <property type="protein sequence ID" value="CAA9293719.1"/>
    <property type="molecule type" value="Genomic_DNA"/>
</dbReference>
<keyword evidence="2 5" id="KW-0812">Transmembrane</keyword>
<dbReference type="GO" id="GO:0016765">
    <property type="term" value="F:transferase activity, transferring alkyl or aryl (other than methyl) groups"/>
    <property type="evidence" value="ECO:0007669"/>
    <property type="project" value="InterPro"/>
</dbReference>
<feature type="transmembrane region" description="Helical" evidence="5">
    <location>
        <begin position="72"/>
        <end position="95"/>
    </location>
</feature>
<feature type="transmembrane region" description="Helical" evidence="5">
    <location>
        <begin position="167"/>
        <end position="187"/>
    </location>
</feature>
<feature type="transmembrane region" description="Helical" evidence="5">
    <location>
        <begin position="116"/>
        <end position="136"/>
    </location>
</feature>
<evidence type="ECO:0000256" key="1">
    <source>
        <dbReference type="ARBA" id="ARBA00004141"/>
    </source>
</evidence>
<dbReference type="Gene3D" id="1.10.357.140">
    <property type="entry name" value="UbiA prenyltransferase"/>
    <property type="match status" value="1"/>
</dbReference>
<feature type="transmembrane region" description="Helical" evidence="5">
    <location>
        <begin position="238"/>
        <end position="264"/>
    </location>
</feature>
<keyword evidence="6" id="KW-0808">Transferase</keyword>
<comment type="subcellular location">
    <subcellularLocation>
        <location evidence="1">Membrane</location>
        <topology evidence="1">Multi-pass membrane protein</topology>
    </subcellularLocation>
</comment>
<dbReference type="InterPro" id="IPR044878">
    <property type="entry name" value="UbiA_sf"/>
</dbReference>
<dbReference type="PANTHER" id="PTHR11048">
    <property type="entry name" value="PRENYLTRANSFERASES"/>
    <property type="match status" value="1"/>
</dbReference>
<keyword evidence="4 5" id="KW-0472">Membrane</keyword>
<dbReference type="GO" id="GO:0005886">
    <property type="term" value="C:plasma membrane"/>
    <property type="evidence" value="ECO:0007669"/>
    <property type="project" value="TreeGrafter"/>
</dbReference>
<accession>A0A6J4K338</accession>
<dbReference type="CDD" id="cd13963">
    <property type="entry name" value="PT_UbiA_2"/>
    <property type="match status" value="1"/>
</dbReference>
<feature type="transmembrane region" description="Helical" evidence="5">
    <location>
        <begin position="314"/>
        <end position="333"/>
    </location>
</feature>
<protein>
    <submittedName>
        <fullName evidence="6">UbiA prenyltransferase</fullName>
    </submittedName>
</protein>
<evidence type="ECO:0000256" key="3">
    <source>
        <dbReference type="ARBA" id="ARBA00022989"/>
    </source>
</evidence>
<sequence length="343" mass="36254">MSKSGAGVGVHQERSLASGAAPGVAGAALPVLRLETPWLLFKGMRPRQWPKNGVVLVALLFAQQLGQPGQVLRALVAAVVFCLLSGAVYLVNDLLDVEKDRLHPVKRRRPLASGRLAPGLAWVAAGALAAGSLVAAALLSPAFFAVAAGYVGLQVLYVLALKHMVILDVLALASGFVLRAVAGAVVVGVPISPWLYVCAMLLALFLALGKRRQELVLLMGEGDMDGSSALARGHRPALAGYTVGLVDQLIVVVTTCLVLAYMLYTFSAENLPRNHAMMLTIPFVLYGLFRYLYLVHVRGEGGAPEEVLLRDPGIAACVALWGAAVVAILYLLPGSLPDYLQPR</sequence>
<evidence type="ECO:0000256" key="2">
    <source>
        <dbReference type="ARBA" id="ARBA00022692"/>
    </source>
</evidence>
<evidence type="ECO:0000256" key="4">
    <source>
        <dbReference type="ARBA" id="ARBA00023136"/>
    </source>
</evidence>
<feature type="transmembrane region" description="Helical" evidence="5">
    <location>
        <begin position="142"/>
        <end position="160"/>
    </location>
</feature>
<organism evidence="6">
    <name type="scientific">uncultured Chloroflexota bacterium</name>
    <dbReference type="NCBI Taxonomy" id="166587"/>
    <lineage>
        <taxon>Bacteria</taxon>
        <taxon>Bacillati</taxon>
        <taxon>Chloroflexota</taxon>
        <taxon>environmental samples</taxon>
    </lineage>
</organism>